<evidence type="ECO:0000313" key="7">
    <source>
        <dbReference type="WBParaSite" id="PSU_v2.g10490.t1"/>
    </source>
</evidence>
<protein>
    <recommendedName>
        <fullName evidence="4">microtubule-severing ATPase</fullName>
        <ecNumber evidence="4">5.6.1.1</ecNumber>
    </recommendedName>
</protein>
<dbReference type="GO" id="GO:0005524">
    <property type="term" value="F:ATP binding"/>
    <property type="evidence" value="ECO:0007669"/>
    <property type="project" value="UniProtKB-KW"/>
</dbReference>
<evidence type="ECO:0000313" key="6">
    <source>
        <dbReference type="Proteomes" id="UP000887577"/>
    </source>
</evidence>
<dbReference type="SMART" id="SM00382">
    <property type="entry name" value="AAA"/>
    <property type="match status" value="1"/>
</dbReference>
<evidence type="ECO:0000259" key="5">
    <source>
        <dbReference type="SMART" id="SM00382"/>
    </source>
</evidence>
<keyword evidence="1" id="KW-0547">Nucleotide-binding</keyword>
<accession>A0A914XT96</accession>
<dbReference type="InterPro" id="IPR003593">
    <property type="entry name" value="AAA+_ATPase"/>
</dbReference>
<comment type="catalytic activity">
    <reaction evidence="3">
        <text>n ATP + n H2O + a microtubule = n ADP + n phosphate + (n+1) alpha/beta tubulin heterodimers.</text>
        <dbReference type="EC" id="5.6.1.1"/>
    </reaction>
</comment>
<reference evidence="7" key="1">
    <citation type="submission" date="2022-11" db="UniProtKB">
        <authorList>
            <consortium name="WormBaseParasite"/>
        </authorList>
    </citation>
    <scope>IDENTIFICATION</scope>
</reference>
<dbReference type="InterPro" id="IPR027417">
    <property type="entry name" value="P-loop_NTPase"/>
</dbReference>
<evidence type="ECO:0000256" key="4">
    <source>
        <dbReference type="ARBA" id="ARBA00038871"/>
    </source>
</evidence>
<dbReference type="CDD" id="cd19509">
    <property type="entry name" value="RecA-like_VPS4-like"/>
    <property type="match status" value="1"/>
</dbReference>
<dbReference type="Gene3D" id="1.20.58.80">
    <property type="entry name" value="Phosphotransferase system, lactose/cellobiose-type IIA subunit"/>
    <property type="match status" value="1"/>
</dbReference>
<dbReference type="GO" id="GO:0016887">
    <property type="term" value="F:ATP hydrolysis activity"/>
    <property type="evidence" value="ECO:0007669"/>
    <property type="project" value="InterPro"/>
</dbReference>
<feature type="domain" description="AAA+ ATPase" evidence="5">
    <location>
        <begin position="193"/>
        <end position="330"/>
    </location>
</feature>
<dbReference type="InterPro" id="IPR050304">
    <property type="entry name" value="MT-severing_AAA_ATPase"/>
</dbReference>
<keyword evidence="2" id="KW-0067">ATP-binding</keyword>
<dbReference type="GO" id="GO:0008568">
    <property type="term" value="F:microtubule severing ATPase activity"/>
    <property type="evidence" value="ECO:0007669"/>
    <property type="project" value="UniProtKB-EC"/>
</dbReference>
<dbReference type="SUPFAM" id="SSF52540">
    <property type="entry name" value="P-loop containing nucleoside triphosphate hydrolases"/>
    <property type="match status" value="1"/>
</dbReference>
<dbReference type="Gene3D" id="1.10.8.60">
    <property type="match status" value="1"/>
</dbReference>
<dbReference type="InterPro" id="IPR041569">
    <property type="entry name" value="AAA_lid_3"/>
</dbReference>
<dbReference type="AlphaFoldDB" id="A0A914XT96"/>
<dbReference type="WBParaSite" id="PSU_v2.g10490.t1">
    <property type="protein sequence ID" value="PSU_v2.g10490.t1"/>
    <property type="gene ID" value="PSU_v2.g10490"/>
</dbReference>
<dbReference type="PANTHER" id="PTHR23074">
    <property type="entry name" value="AAA DOMAIN-CONTAINING"/>
    <property type="match status" value="1"/>
</dbReference>
<dbReference type="PANTHER" id="PTHR23074:SF86">
    <property type="entry name" value="SPASTIN"/>
    <property type="match status" value="1"/>
</dbReference>
<dbReference type="EC" id="5.6.1.1" evidence="4"/>
<evidence type="ECO:0000256" key="1">
    <source>
        <dbReference type="ARBA" id="ARBA00022741"/>
    </source>
</evidence>
<evidence type="ECO:0000256" key="3">
    <source>
        <dbReference type="ARBA" id="ARBA00036378"/>
    </source>
</evidence>
<dbReference type="Proteomes" id="UP000887577">
    <property type="component" value="Unplaced"/>
</dbReference>
<dbReference type="Pfam" id="PF17862">
    <property type="entry name" value="AAA_lid_3"/>
    <property type="match status" value="1"/>
</dbReference>
<dbReference type="Pfam" id="PF00004">
    <property type="entry name" value="AAA"/>
    <property type="match status" value="1"/>
</dbReference>
<keyword evidence="6" id="KW-1185">Reference proteome</keyword>
<dbReference type="Gene3D" id="3.40.50.300">
    <property type="entry name" value="P-loop containing nucleotide triphosphate hydrolases"/>
    <property type="match status" value="1"/>
</dbReference>
<organism evidence="6 7">
    <name type="scientific">Panagrolaimus superbus</name>
    <dbReference type="NCBI Taxonomy" id="310955"/>
    <lineage>
        <taxon>Eukaryota</taxon>
        <taxon>Metazoa</taxon>
        <taxon>Ecdysozoa</taxon>
        <taxon>Nematoda</taxon>
        <taxon>Chromadorea</taxon>
        <taxon>Rhabditida</taxon>
        <taxon>Tylenchina</taxon>
        <taxon>Panagrolaimomorpha</taxon>
        <taxon>Panagrolaimoidea</taxon>
        <taxon>Panagrolaimidae</taxon>
        <taxon>Panagrolaimus</taxon>
    </lineage>
</organism>
<sequence length="436" mass="48264">MHANRALVTDAEKQRLTNFNNWHAKGLNFLREALDADEGCADVQQKREIIKLYEKAIVAFESGLRSVPKAVPAGSKVEVQSRMQVMQKHLDGSRDRIAKLRKDLIQSSTDEIVRNLQNSKPRSVSEASTSAKKTGVAALFATKEEQEILGCIVGSTNIGLDDVLGNDAAKLALEESVILPAVNPSLFTGLRTPTKGILLFGPPGNGKTMLAKAVANEAGCTFFNISAATIMSKWVGQGEKMMRELFRVARAKQPSIIFIDEVDSMLCTRTDDEGAGASRRVITEFLLQFDGVTSDVSDRVLVLGATNRPFDLDDGVLRRFPRRIFIDLPDARAREHLILHNFKNTNTRHQISSMQLKEAARFTQGYSYSDLTALCREAAMVPLRGISRTKLRSATARDIRPVQYEDLVKAMDIIKPSTTPTNLYKLHAFAKDFAQV</sequence>
<dbReference type="GO" id="GO:0015630">
    <property type="term" value="C:microtubule cytoskeleton"/>
    <property type="evidence" value="ECO:0007669"/>
    <property type="project" value="TreeGrafter"/>
</dbReference>
<evidence type="ECO:0000256" key="2">
    <source>
        <dbReference type="ARBA" id="ARBA00022840"/>
    </source>
</evidence>
<dbReference type="FunFam" id="1.10.8.60:FF:000022">
    <property type="entry name" value="Fidgetin like 1"/>
    <property type="match status" value="1"/>
</dbReference>
<dbReference type="InterPro" id="IPR003959">
    <property type="entry name" value="ATPase_AAA_core"/>
</dbReference>
<dbReference type="FunFam" id="3.40.50.300:FF:002588">
    <property type="entry name" value="ATPase, AAA family"/>
    <property type="match status" value="1"/>
</dbReference>
<name>A0A914XT96_9BILA</name>
<proteinExistence type="predicted"/>